<gene>
    <name evidence="3" type="ORF">g.21007</name>
</gene>
<dbReference type="SUPFAM" id="SSF49842">
    <property type="entry name" value="TNF-like"/>
    <property type="match status" value="1"/>
</dbReference>
<dbReference type="PROSITE" id="PS50871">
    <property type="entry name" value="C1Q"/>
    <property type="match status" value="1"/>
</dbReference>
<organism evidence="3">
    <name type="scientific">Cuerna arida</name>
    <dbReference type="NCBI Taxonomy" id="1464854"/>
    <lineage>
        <taxon>Eukaryota</taxon>
        <taxon>Metazoa</taxon>
        <taxon>Ecdysozoa</taxon>
        <taxon>Arthropoda</taxon>
        <taxon>Hexapoda</taxon>
        <taxon>Insecta</taxon>
        <taxon>Pterygota</taxon>
        <taxon>Neoptera</taxon>
        <taxon>Paraneoptera</taxon>
        <taxon>Hemiptera</taxon>
        <taxon>Auchenorrhyncha</taxon>
        <taxon>Membracoidea</taxon>
        <taxon>Cicadellidae</taxon>
        <taxon>Cicadellinae</taxon>
        <taxon>Proconiini</taxon>
        <taxon>Cuerna</taxon>
    </lineage>
</organism>
<feature type="domain" description="C1q" evidence="2">
    <location>
        <begin position="58"/>
        <end position="129"/>
    </location>
</feature>
<feature type="non-terminal residue" evidence="3">
    <location>
        <position position="129"/>
    </location>
</feature>
<reference evidence="3" key="1">
    <citation type="submission" date="2015-11" db="EMBL/GenBank/DDBJ databases">
        <title>De novo transcriptome assembly of four potential Pierce s Disease insect vectors from Arizona vineyards.</title>
        <authorList>
            <person name="Tassone E.E."/>
        </authorList>
    </citation>
    <scope>NUCLEOTIDE SEQUENCE</scope>
</reference>
<dbReference type="InterPro" id="IPR001073">
    <property type="entry name" value="C1q_dom"/>
</dbReference>
<dbReference type="AlphaFoldDB" id="A0A1B6GG86"/>
<name>A0A1B6GG86_9HEMI</name>
<accession>A0A1B6GG86</accession>
<dbReference type="Gene3D" id="2.60.120.40">
    <property type="match status" value="1"/>
</dbReference>
<sequence>SSFVLEGRPTGWYRLPGILLYRMTSLVTVVLMAAAVMAATPDEPRGVIGVRKLATAVDCSGAVAFSGGGLRSILPGGQVSYQRVLNDRGVGWSLETGEFTCHCPGLYQFAFAGYGEKPNTRLMLKKREA</sequence>
<keyword evidence="1" id="KW-1133">Transmembrane helix</keyword>
<keyword evidence="1" id="KW-0812">Transmembrane</keyword>
<evidence type="ECO:0000313" key="3">
    <source>
        <dbReference type="EMBL" id="JAS61435.1"/>
    </source>
</evidence>
<dbReference type="InterPro" id="IPR008983">
    <property type="entry name" value="Tumour_necrosis_fac-like_dom"/>
</dbReference>
<dbReference type="EMBL" id="GECZ01008334">
    <property type="protein sequence ID" value="JAS61435.1"/>
    <property type="molecule type" value="Transcribed_RNA"/>
</dbReference>
<feature type="non-terminal residue" evidence="3">
    <location>
        <position position="1"/>
    </location>
</feature>
<proteinExistence type="predicted"/>
<evidence type="ECO:0000259" key="2">
    <source>
        <dbReference type="PROSITE" id="PS50871"/>
    </source>
</evidence>
<protein>
    <recommendedName>
        <fullName evidence="2">C1q domain-containing protein</fullName>
    </recommendedName>
</protein>
<evidence type="ECO:0000256" key="1">
    <source>
        <dbReference type="SAM" id="Phobius"/>
    </source>
</evidence>
<feature type="transmembrane region" description="Helical" evidence="1">
    <location>
        <begin position="20"/>
        <end position="39"/>
    </location>
</feature>
<keyword evidence="1" id="KW-0472">Membrane</keyword>